<evidence type="ECO:0000313" key="11">
    <source>
        <dbReference type="EMBL" id="RRJ91217.1"/>
    </source>
</evidence>
<feature type="transmembrane region" description="Helical" evidence="10">
    <location>
        <begin position="312"/>
        <end position="337"/>
    </location>
</feature>
<dbReference type="PIRSF" id="PIRSF006603">
    <property type="entry name" value="DinF"/>
    <property type="match status" value="1"/>
</dbReference>
<evidence type="ECO:0000256" key="9">
    <source>
        <dbReference type="ARBA" id="ARBA00031636"/>
    </source>
</evidence>
<keyword evidence="3" id="KW-0050">Antiport</keyword>
<keyword evidence="2" id="KW-0813">Transport</keyword>
<dbReference type="GO" id="GO:0005886">
    <property type="term" value="C:plasma membrane"/>
    <property type="evidence" value="ECO:0007669"/>
    <property type="project" value="UniProtKB-SubCell"/>
</dbReference>
<feature type="transmembrane region" description="Helical" evidence="10">
    <location>
        <begin position="251"/>
        <end position="271"/>
    </location>
</feature>
<evidence type="ECO:0000256" key="2">
    <source>
        <dbReference type="ARBA" id="ARBA00022448"/>
    </source>
</evidence>
<dbReference type="InterPro" id="IPR050222">
    <property type="entry name" value="MATE_MdtK"/>
</dbReference>
<dbReference type="InterPro" id="IPR002528">
    <property type="entry name" value="MATE_fam"/>
</dbReference>
<evidence type="ECO:0000313" key="12">
    <source>
        <dbReference type="Proteomes" id="UP000275719"/>
    </source>
</evidence>
<dbReference type="GO" id="GO:0015297">
    <property type="term" value="F:antiporter activity"/>
    <property type="evidence" value="ECO:0007669"/>
    <property type="project" value="UniProtKB-KW"/>
</dbReference>
<feature type="transmembrane region" description="Helical" evidence="10">
    <location>
        <begin position="367"/>
        <end position="388"/>
    </location>
</feature>
<feature type="transmembrane region" description="Helical" evidence="10">
    <location>
        <begin position="131"/>
        <end position="148"/>
    </location>
</feature>
<dbReference type="NCBIfam" id="TIGR00797">
    <property type="entry name" value="matE"/>
    <property type="match status" value="1"/>
</dbReference>
<comment type="subcellular location">
    <subcellularLocation>
        <location evidence="1">Cell membrane</location>
        <topology evidence="1">Multi-pass membrane protein</topology>
    </subcellularLocation>
</comment>
<dbReference type="PANTHER" id="PTHR43298:SF2">
    <property type="entry name" value="FMN_FAD EXPORTER YEEO-RELATED"/>
    <property type="match status" value="1"/>
</dbReference>
<feature type="transmembrane region" description="Helical" evidence="10">
    <location>
        <begin position="53"/>
        <end position="77"/>
    </location>
</feature>
<evidence type="ECO:0000256" key="4">
    <source>
        <dbReference type="ARBA" id="ARBA00022475"/>
    </source>
</evidence>
<feature type="transmembrane region" description="Helical" evidence="10">
    <location>
        <begin position="426"/>
        <end position="446"/>
    </location>
</feature>
<protein>
    <recommendedName>
        <fullName evidence="9">Multidrug-efflux transporter</fullName>
    </recommendedName>
</protein>
<proteinExistence type="predicted"/>
<sequence length="461" mass="50528">MNLSIYTKEFGYNFKLAYPIILAMLGHTIVGVIDNIMVGQIGPTELAAASLANSFVFIGISLGVGFSTAITPLIASSDAINDINSGRKVFMNGLLLCTVLGFALFGILYFMKPLLDYMKQPEEVTLMAKPFLDVVALSLIPLVIFQAYKQFADGKSQTKYSMYATIIANVVNVVLNYLLIYGVWIFPELGMMGAAYGTLFSRIAMLIYMYFALSGNTNFKPFLSKISFKEIDKTICNKITKIGGPSSMQSLFEVGLFTGAVWLSGMIGTSAQAANQIALSMASMTFMFASGLGVAAMIRVGNQKGFQDYVKLRVVALSIILITILLYTFFALFFVIFHSYIPLFFLDAEDAKNALLNREVIDMAGKLLMIAAIFQISDGIQVTVLGALRGLQDVNIPTIITFISYWLIGFPVAIYLGLYTEMGAEGIWYGLLAGLTAAAIFSYLRLNYMTKKLIHSQQAKA</sequence>
<feature type="transmembrane region" description="Helical" evidence="10">
    <location>
        <begin position="160"/>
        <end position="187"/>
    </location>
</feature>
<evidence type="ECO:0000256" key="6">
    <source>
        <dbReference type="ARBA" id="ARBA00022989"/>
    </source>
</evidence>
<dbReference type="AlphaFoldDB" id="A0A3P3WA59"/>
<evidence type="ECO:0000256" key="1">
    <source>
        <dbReference type="ARBA" id="ARBA00004651"/>
    </source>
</evidence>
<keyword evidence="5 10" id="KW-0812">Transmembrane</keyword>
<dbReference type="Proteomes" id="UP000275719">
    <property type="component" value="Unassembled WGS sequence"/>
</dbReference>
<evidence type="ECO:0000256" key="5">
    <source>
        <dbReference type="ARBA" id="ARBA00022692"/>
    </source>
</evidence>
<evidence type="ECO:0000256" key="3">
    <source>
        <dbReference type="ARBA" id="ARBA00022449"/>
    </source>
</evidence>
<keyword evidence="12" id="KW-1185">Reference proteome</keyword>
<dbReference type="OrthoDB" id="9780160at2"/>
<name>A0A3P3WA59_9FLAO</name>
<evidence type="ECO:0000256" key="8">
    <source>
        <dbReference type="ARBA" id="ARBA00023136"/>
    </source>
</evidence>
<dbReference type="InterPro" id="IPR048279">
    <property type="entry name" value="MdtK-like"/>
</dbReference>
<comment type="caution">
    <text evidence="11">The sequence shown here is derived from an EMBL/GenBank/DDBJ whole genome shotgun (WGS) entry which is preliminary data.</text>
</comment>
<keyword evidence="4" id="KW-1003">Cell membrane</keyword>
<dbReference type="CDD" id="cd13131">
    <property type="entry name" value="MATE_NorM_like"/>
    <property type="match status" value="1"/>
</dbReference>
<organism evidence="11 12">
    <name type="scientific">Paenimyroides tangerinum</name>
    <dbReference type="NCBI Taxonomy" id="2488728"/>
    <lineage>
        <taxon>Bacteria</taxon>
        <taxon>Pseudomonadati</taxon>
        <taxon>Bacteroidota</taxon>
        <taxon>Flavobacteriia</taxon>
        <taxon>Flavobacteriales</taxon>
        <taxon>Flavobacteriaceae</taxon>
        <taxon>Paenimyroides</taxon>
    </lineage>
</organism>
<evidence type="ECO:0000256" key="7">
    <source>
        <dbReference type="ARBA" id="ARBA00023065"/>
    </source>
</evidence>
<feature type="transmembrane region" description="Helical" evidence="10">
    <location>
        <begin position="277"/>
        <end position="300"/>
    </location>
</feature>
<keyword evidence="6 10" id="KW-1133">Transmembrane helix</keyword>
<evidence type="ECO:0000256" key="10">
    <source>
        <dbReference type="SAM" id="Phobius"/>
    </source>
</evidence>
<keyword evidence="7" id="KW-0406">Ion transport</keyword>
<feature type="transmembrane region" description="Helical" evidence="10">
    <location>
        <begin position="400"/>
        <end position="420"/>
    </location>
</feature>
<feature type="transmembrane region" description="Helical" evidence="10">
    <location>
        <begin position="89"/>
        <end position="111"/>
    </location>
</feature>
<feature type="transmembrane region" description="Helical" evidence="10">
    <location>
        <begin position="193"/>
        <end position="213"/>
    </location>
</feature>
<dbReference type="GO" id="GO:0006811">
    <property type="term" value="P:monoatomic ion transport"/>
    <property type="evidence" value="ECO:0007669"/>
    <property type="project" value="UniProtKB-KW"/>
</dbReference>
<accession>A0A3P3WA59</accession>
<keyword evidence="8 10" id="KW-0472">Membrane</keyword>
<dbReference type="RefSeq" id="WP_125018657.1">
    <property type="nucleotide sequence ID" value="NZ_RQVQ01000012.1"/>
</dbReference>
<dbReference type="Pfam" id="PF01554">
    <property type="entry name" value="MatE"/>
    <property type="match status" value="2"/>
</dbReference>
<dbReference type="PANTHER" id="PTHR43298">
    <property type="entry name" value="MULTIDRUG RESISTANCE PROTEIN NORM-RELATED"/>
    <property type="match status" value="1"/>
</dbReference>
<dbReference type="EMBL" id="RQVQ01000012">
    <property type="protein sequence ID" value="RRJ91217.1"/>
    <property type="molecule type" value="Genomic_DNA"/>
</dbReference>
<reference evidence="11 12" key="1">
    <citation type="submission" date="2018-11" db="EMBL/GenBank/DDBJ databases">
        <title>Flavobacterium sp. nov., YIM 102701-2 draft genome.</title>
        <authorList>
            <person name="Li G."/>
            <person name="Jiang Y."/>
        </authorList>
    </citation>
    <scope>NUCLEOTIDE SEQUENCE [LARGE SCALE GENOMIC DNA]</scope>
    <source>
        <strain evidence="11 12">YIM 102701-2</strain>
    </source>
</reference>
<dbReference type="GO" id="GO:0042910">
    <property type="term" value="F:xenobiotic transmembrane transporter activity"/>
    <property type="evidence" value="ECO:0007669"/>
    <property type="project" value="InterPro"/>
</dbReference>
<feature type="transmembrane region" description="Helical" evidence="10">
    <location>
        <begin position="12"/>
        <end position="33"/>
    </location>
</feature>
<gene>
    <name evidence="11" type="ORF">EG240_06855</name>
</gene>